<dbReference type="InterPro" id="IPR056203">
    <property type="entry name" value="Cds6_C"/>
</dbReference>
<dbReference type="Pfam" id="PF14559">
    <property type="entry name" value="TPR_19"/>
    <property type="match status" value="1"/>
</dbReference>
<comment type="caution">
    <text evidence="5">The sequence shown here is derived from an EMBL/GenBank/DDBJ whole genome shotgun (WGS) entry which is preliminary data.</text>
</comment>
<dbReference type="Gene3D" id="1.25.40.10">
    <property type="entry name" value="Tetratricopeptide repeat domain"/>
    <property type="match status" value="1"/>
</dbReference>
<dbReference type="RefSeq" id="WP_187077752.1">
    <property type="nucleotide sequence ID" value="NZ_JACORT010000008.1"/>
</dbReference>
<dbReference type="InterPro" id="IPR032710">
    <property type="entry name" value="NTF2-like_dom_sf"/>
</dbReference>
<evidence type="ECO:0000313" key="6">
    <source>
        <dbReference type="Proteomes" id="UP000608513"/>
    </source>
</evidence>
<dbReference type="Gene3D" id="3.10.450.50">
    <property type="match status" value="1"/>
</dbReference>
<dbReference type="SMART" id="SM00028">
    <property type="entry name" value="TPR"/>
    <property type="match status" value="3"/>
</dbReference>
<feature type="region of interest" description="Disordered" evidence="2">
    <location>
        <begin position="212"/>
        <end position="250"/>
    </location>
</feature>
<dbReference type="Pfam" id="PF24125">
    <property type="entry name" value="Cds6_C"/>
    <property type="match status" value="1"/>
</dbReference>
<dbReference type="PANTHER" id="PTHR12558">
    <property type="entry name" value="CELL DIVISION CYCLE 16,23,27"/>
    <property type="match status" value="1"/>
</dbReference>
<evidence type="ECO:0000256" key="1">
    <source>
        <dbReference type="PROSITE-ProRule" id="PRU00339"/>
    </source>
</evidence>
<evidence type="ECO:0000259" key="4">
    <source>
        <dbReference type="Pfam" id="PF24125"/>
    </source>
</evidence>
<keyword evidence="1" id="KW-0802">TPR repeat</keyword>
<dbReference type="SUPFAM" id="SSF54427">
    <property type="entry name" value="NTF2-like"/>
    <property type="match status" value="1"/>
</dbReference>
<keyword evidence="6" id="KW-1185">Reference proteome</keyword>
<reference evidence="5" key="1">
    <citation type="submission" date="2020-08" db="EMBL/GenBank/DDBJ databases">
        <title>Ramlibacter sp. USB13 16S ribosomal RNA gene genome sequencing and assembly.</title>
        <authorList>
            <person name="Kang M."/>
        </authorList>
    </citation>
    <scope>NUCLEOTIDE SEQUENCE</scope>
    <source>
        <strain evidence="5">USB13</strain>
    </source>
</reference>
<feature type="repeat" description="TPR" evidence="1">
    <location>
        <begin position="96"/>
        <end position="129"/>
    </location>
</feature>
<feature type="compositionally biased region" description="Pro residues" evidence="2">
    <location>
        <begin position="234"/>
        <end position="250"/>
    </location>
</feature>
<dbReference type="InterPro" id="IPR011990">
    <property type="entry name" value="TPR-like_helical_dom_sf"/>
</dbReference>
<feature type="domain" description="Cds6 C-terminal" evidence="4">
    <location>
        <begin position="285"/>
        <end position="388"/>
    </location>
</feature>
<dbReference type="PANTHER" id="PTHR12558:SF13">
    <property type="entry name" value="CELL DIVISION CYCLE PROTEIN 27 HOMOLOG"/>
    <property type="match status" value="1"/>
</dbReference>
<protein>
    <submittedName>
        <fullName evidence="5">Tetratricopeptide repeat protein</fullName>
    </submittedName>
</protein>
<organism evidence="5 6">
    <name type="scientific">Ramlibacter cellulosilyticus</name>
    <dbReference type="NCBI Taxonomy" id="2764187"/>
    <lineage>
        <taxon>Bacteria</taxon>
        <taxon>Pseudomonadati</taxon>
        <taxon>Pseudomonadota</taxon>
        <taxon>Betaproteobacteria</taxon>
        <taxon>Burkholderiales</taxon>
        <taxon>Comamonadaceae</taxon>
        <taxon>Ramlibacter</taxon>
    </lineage>
</organism>
<dbReference type="EMBL" id="JACORT010000008">
    <property type="protein sequence ID" value="MBC5785019.1"/>
    <property type="molecule type" value="Genomic_DNA"/>
</dbReference>
<evidence type="ECO:0000256" key="2">
    <source>
        <dbReference type="SAM" id="MobiDB-lite"/>
    </source>
</evidence>
<dbReference type="AlphaFoldDB" id="A0A923SCL6"/>
<proteinExistence type="predicted"/>
<gene>
    <name evidence="5" type="ORF">H8N03_18880</name>
</gene>
<name>A0A923SCL6_9BURK</name>
<keyword evidence="3" id="KW-0732">Signal</keyword>
<dbReference type="SUPFAM" id="SSF48452">
    <property type="entry name" value="TPR-like"/>
    <property type="match status" value="1"/>
</dbReference>
<feature type="signal peptide" evidence="3">
    <location>
        <begin position="1"/>
        <end position="29"/>
    </location>
</feature>
<accession>A0A923SCL6</accession>
<dbReference type="InterPro" id="IPR019734">
    <property type="entry name" value="TPR_rpt"/>
</dbReference>
<sequence>MKLARTRIPKSLGLAVLTAALLAGGAARADEYADVNQLMRTGKLTEALTKADQYLAGKPKDPQMRFLKGVVLTEAGRTNEAITTFQKLTEDYPELPEPYNNLAVLYAGQAQFDKARAALEMAIRTNPSYATAHENLGDVYAKLASQAYSRALQLDAGNTAVQPKLALIRDLFSTGGRNVAVNTRPGTAVAAAPAPAPAAAPAARPAAPAPAPAVAAAPAPAPAPAPALAARPATPTPAPAPAPAPAAAPAPAPAVTAAAPAAAPRAAAPAPAPAAAPSASGNADVEAAVRAWANAWAAKDMTAYLAAYGKEFDPPGKQSRAAWESERRARIVGKSKISVQISDLSVTVNGNKATAKFHQAYSADALKVNSRKTLDLVKTGDRWAIVRESTGA</sequence>
<dbReference type="Proteomes" id="UP000608513">
    <property type="component" value="Unassembled WGS sequence"/>
</dbReference>
<feature type="chain" id="PRO_5037022038" evidence="3">
    <location>
        <begin position="30"/>
        <end position="392"/>
    </location>
</feature>
<evidence type="ECO:0000256" key="3">
    <source>
        <dbReference type="SAM" id="SignalP"/>
    </source>
</evidence>
<evidence type="ECO:0000313" key="5">
    <source>
        <dbReference type="EMBL" id="MBC5785019.1"/>
    </source>
</evidence>
<dbReference type="PROSITE" id="PS50005">
    <property type="entry name" value="TPR"/>
    <property type="match status" value="1"/>
</dbReference>